<sequence>MSIVMVNLPELIVPPLCLQITWFNLFARQQLACMSWRDRQEGKLC</sequence>
<accession>A0A0A9D580</accession>
<name>A0A0A9D580_ARUDO</name>
<evidence type="ECO:0000313" key="1">
    <source>
        <dbReference type="EMBL" id="JAD80800.1"/>
    </source>
</evidence>
<dbReference type="AlphaFoldDB" id="A0A0A9D580"/>
<dbReference type="EMBL" id="GBRH01217095">
    <property type="protein sequence ID" value="JAD80800.1"/>
    <property type="molecule type" value="Transcribed_RNA"/>
</dbReference>
<protein>
    <submittedName>
        <fullName evidence="1">Uncharacterized protein</fullName>
    </submittedName>
</protein>
<organism evidence="1">
    <name type="scientific">Arundo donax</name>
    <name type="common">Giant reed</name>
    <name type="synonym">Donax arundinaceus</name>
    <dbReference type="NCBI Taxonomy" id="35708"/>
    <lineage>
        <taxon>Eukaryota</taxon>
        <taxon>Viridiplantae</taxon>
        <taxon>Streptophyta</taxon>
        <taxon>Embryophyta</taxon>
        <taxon>Tracheophyta</taxon>
        <taxon>Spermatophyta</taxon>
        <taxon>Magnoliopsida</taxon>
        <taxon>Liliopsida</taxon>
        <taxon>Poales</taxon>
        <taxon>Poaceae</taxon>
        <taxon>PACMAD clade</taxon>
        <taxon>Arundinoideae</taxon>
        <taxon>Arundineae</taxon>
        <taxon>Arundo</taxon>
    </lineage>
</organism>
<proteinExistence type="predicted"/>
<reference evidence="1" key="2">
    <citation type="journal article" date="2015" name="Data Brief">
        <title>Shoot transcriptome of the giant reed, Arundo donax.</title>
        <authorList>
            <person name="Barrero R.A."/>
            <person name="Guerrero F.D."/>
            <person name="Moolhuijzen P."/>
            <person name="Goolsby J.A."/>
            <person name="Tidwell J."/>
            <person name="Bellgard S.E."/>
            <person name="Bellgard M.I."/>
        </authorList>
    </citation>
    <scope>NUCLEOTIDE SEQUENCE</scope>
    <source>
        <tissue evidence="1">Shoot tissue taken approximately 20 cm above the soil surface</tissue>
    </source>
</reference>
<reference evidence="1" key="1">
    <citation type="submission" date="2014-09" db="EMBL/GenBank/DDBJ databases">
        <authorList>
            <person name="Magalhaes I.L.F."/>
            <person name="Oliveira U."/>
            <person name="Santos F.R."/>
            <person name="Vidigal T.H.D.A."/>
            <person name="Brescovit A.D."/>
            <person name="Santos A.J."/>
        </authorList>
    </citation>
    <scope>NUCLEOTIDE SEQUENCE</scope>
    <source>
        <tissue evidence="1">Shoot tissue taken approximately 20 cm above the soil surface</tissue>
    </source>
</reference>